<gene>
    <name evidence="3" type="ORF">AVDCRST_MAG77-3813</name>
</gene>
<name>A0A6J4JJU6_9CHLR</name>
<dbReference type="EMBL" id="CADCTC010000205">
    <property type="protein sequence ID" value="CAA9280681.1"/>
    <property type="molecule type" value="Genomic_DNA"/>
</dbReference>
<feature type="region of interest" description="Disordered" evidence="1">
    <location>
        <begin position="1"/>
        <end position="47"/>
    </location>
</feature>
<protein>
    <submittedName>
        <fullName evidence="3">ATP-dependent DNA ligase clustered with Ku protein, LigD</fullName>
        <ecNumber evidence="3">6.5.1.1</ecNumber>
    </submittedName>
</protein>
<evidence type="ECO:0000313" key="3">
    <source>
        <dbReference type="EMBL" id="CAA9280681.1"/>
    </source>
</evidence>
<reference evidence="3" key="1">
    <citation type="submission" date="2020-02" db="EMBL/GenBank/DDBJ databases">
        <authorList>
            <person name="Meier V. D."/>
        </authorList>
    </citation>
    <scope>NUCLEOTIDE SEQUENCE</scope>
    <source>
        <strain evidence="3">AVDCRST_MAG77</strain>
    </source>
</reference>
<keyword evidence="3" id="KW-0436">Ligase</keyword>
<sequence length="339" mass="37263">MGLAGPRDVAARKGSASIAPDTHSSRPTPAPRNTRAAARSPATPVTVEGVRISSPGKVLWPDEGITKLELVRYHAALAPVILRYVRHRPLTLRPFPRGVDKPGFYIKDAPKGAPEWLQTFCDVAQSTGEAVHFVVAEDARTLVWLAQFNSVEVHAWLSTVECPDQPDWAVVDLDPPDEMPAGLRQRNVVTAAVAMRDELARRGLKSFPKVSGQTGVHVLVPLDPVHRFDDVRAFFEQLGEDLCQALPDLLTTDYDIAGRGGRILVDYAQNSRAKTTVAPYSVRPKPGAPVALPVTWDELKDPSFNREQWTLRTVPERVAKVGDLLEPALRVKQRLPAAR</sequence>
<dbReference type="AlphaFoldDB" id="A0A6J4JJU6"/>
<organism evidence="3">
    <name type="scientific">uncultured Chloroflexota bacterium</name>
    <dbReference type="NCBI Taxonomy" id="166587"/>
    <lineage>
        <taxon>Bacteria</taxon>
        <taxon>Bacillati</taxon>
        <taxon>Chloroflexota</taxon>
        <taxon>environmental samples</taxon>
    </lineage>
</organism>
<dbReference type="Pfam" id="PF21686">
    <property type="entry name" value="LigD_Prim-Pol"/>
    <property type="match status" value="1"/>
</dbReference>
<dbReference type="EC" id="6.5.1.1" evidence="3"/>
<accession>A0A6J4JJU6</accession>
<evidence type="ECO:0000256" key="1">
    <source>
        <dbReference type="SAM" id="MobiDB-lite"/>
    </source>
</evidence>
<dbReference type="PANTHER" id="PTHR42705">
    <property type="entry name" value="BIFUNCTIONAL NON-HOMOLOGOUS END JOINING PROTEIN LIGD"/>
    <property type="match status" value="1"/>
</dbReference>
<dbReference type="GO" id="GO:0003910">
    <property type="term" value="F:DNA ligase (ATP) activity"/>
    <property type="evidence" value="ECO:0007669"/>
    <property type="project" value="UniProtKB-EC"/>
</dbReference>
<dbReference type="PANTHER" id="PTHR42705:SF2">
    <property type="entry name" value="BIFUNCTIONAL NON-HOMOLOGOUS END JOINING PROTEIN LIGD"/>
    <property type="match status" value="1"/>
</dbReference>
<dbReference type="NCBIfam" id="TIGR02778">
    <property type="entry name" value="ligD_pol"/>
    <property type="match status" value="1"/>
</dbReference>
<dbReference type="Gene3D" id="3.90.920.10">
    <property type="entry name" value="DNA primase, PRIM domain"/>
    <property type="match status" value="1"/>
</dbReference>
<dbReference type="InterPro" id="IPR052171">
    <property type="entry name" value="NHEJ_LigD"/>
</dbReference>
<evidence type="ECO:0000259" key="2">
    <source>
        <dbReference type="Pfam" id="PF21686"/>
    </source>
</evidence>
<feature type="domain" description="DNA ligase D polymerase" evidence="2">
    <location>
        <begin position="66"/>
        <end position="324"/>
    </location>
</feature>
<feature type="compositionally biased region" description="Low complexity" evidence="1">
    <location>
        <begin position="25"/>
        <end position="44"/>
    </location>
</feature>
<dbReference type="InterPro" id="IPR014145">
    <property type="entry name" value="LigD_pol_dom"/>
</dbReference>
<dbReference type="CDD" id="cd04861">
    <property type="entry name" value="LigD_Pol_like"/>
    <property type="match status" value="1"/>
</dbReference>
<proteinExistence type="predicted"/>